<dbReference type="PANTHER" id="PTHR11361:SF20">
    <property type="entry name" value="MUTS PROTEIN HOMOLOG 5"/>
    <property type="match status" value="1"/>
</dbReference>
<dbReference type="InterPro" id="IPR036187">
    <property type="entry name" value="DNA_mismatch_repair_MutS_sf"/>
</dbReference>
<dbReference type="PANTHER" id="PTHR11361">
    <property type="entry name" value="DNA MISMATCH REPAIR PROTEIN MUTS FAMILY MEMBER"/>
    <property type="match status" value="1"/>
</dbReference>
<evidence type="ECO:0000256" key="3">
    <source>
        <dbReference type="ARBA" id="ARBA00022840"/>
    </source>
</evidence>
<dbReference type="SUPFAM" id="SSF52540">
    <property type="entry name" value="P-loop containing nucleoside triphosphate hydrolases"/>
    <property type="match status" value="1"/>
</dbReference>
<organism evidence="7 8">
    <name type="scientific">Trametes pubescens</name>
    <name type="common">White-rot fungus</name>
    <dbReference type="NCBI Taxonomy" id="154538"/>
    <lineage>
        <taxon>Eukaryota</taxon>
        <taxon>Fungi</taxon>
        <taxon>Dikarya</taxon>
        <taxon>Basidiomycota</taxon>
        <taxon>Agaricomycotina</taxon>
        <taxon>Agaricomycetes</taxon>
        <taxon>Polyporales</taxon>
        <taxon>Polyporaceae</taxon>
        <taxon>Trametes</taxon>
    </lineage>
</organism>
<evidence type="ECO:0000256" key="4">
    <source>
        <dbReference type="ARBA" id="ARBA00023125"/>
    </source>
</evidence>
<dbReference type="Proteomes" id="UP000184267">
    <property type="component" value="Unassembled WGS sequence"/>
</dbReference>
<feature type="region of interest" description="Disordered" evidence="5">
    <location>
        <begin position="1"/>
        <end position="61"/>
    </location>
</feature>
<dbReference type="Gene3D" id="3.40.50.300">
    <property type="entry name" value="P-loop containing nucleotide triphosphate hydrolases"/>
    <property type="match status" value="1"/>
</dbReference>
<evidence type="ECO:0000313" key="7">
    <source>
        <dbReference type="EMBL" id="OJT13826.1"/>
    </source>
</evidence>
<evidence type="ECO:0000256" key="1">
    <source>
        <dbReference type="ARBA" id="ARBA00006271"/>
    </source>
</evidence>
<dbReference type="SMART" id="SM00534">
    <property type="entry name" value="MUTSac"/>
    <property type="match status" value="1"/>
</dbReference>
<evidence type="ECO:0000259" key="6">
    <source>
        <dbReference type="SMART" id="SM00534"/>
    </source>
</evidence>
<reference evidence="7 8" key="1">
    <citation type="submission" date="2016-10" db="EMBL/GenBank/DDBJ databases">
        <title>Genome sequence of the basidiomycete white-rot fungus Trametes pubescens.</title>
        <authorList>
            <person name="Makela M.R."/>
            <person name="Granchi Z."/>
            <person name="Peng M."/>
            <person name="De Vries R.P."/>
            <person name="Grigoriev I."/>
            <person name="Riley R."/>
            <person name="Hilden K."/>
        </authorList>
    </citation>
    <scope>NUCLEOTIDE SEQUENCE [LARGE SCALE GENOMIC DNA]</scope>
    <source>
        <strain evidence="7 8">FBCC735</strain>
    </source>
</reference>
<proteinExistence type="inferred from homology"/>
<dbReference type="STRING" id="154538.A0A1M2W1Z0"/>
<dbReference type="GO" id="GO:0051026">
    <property type="term" value="P:chiasma assembly"/>
    <property type="evidence" value="ECO:0007669"/>
    <property type="project" value="TreeGrafter"/>
</dbReference>
<dbReference type="GO" id="GO:0006298">
    <property type="term" value="P:mismatch repair"/>
    <property type="evidence" value="ECO:0007669"/>
    <property type="project" value="InterPro"/>
</dbReference>
<dbReference type="GO" id="GO:0005634">
    <property type="term" value="C:nucleus"/>
    <property type="evidence" value="ECO:0007669"/>
    <property type="project" value="TreeGrafter"/>
</dbReference>
<keyword evidence="4" id="KW-0238">DNA-binding</keyword>
<evidence type="ECO:0000256" key="2">
    <source>
        <dbReference type="ARBA" id="ARBA00022741"/>
    </source>
</evidence>
<dbReference type="GO" id="GO:0140664">
    <property type="term" value="F:ATP-dependent DNA damage sensor activity"/>
    <property type="evidence" value="ECO:0007669"/>
    <property type="project" value="InterPro"/>
</dbReference>
<comment type="similarity">
    <text evidence="1">Belongs to the DNA mismatch repair MutS family.</text>
</comment>
<protein>
    <submittedName>
        <fullName evidence="7">MutS protein-like protein</fullName>
    </submittedName>
</protein>
<feature type="domain" description="DNA mismatch repair proteins mutS family" evidence="6">
    <location>
        <begin position="365"/>
        <end position="551"/>
    </location>
</feature>
<dbReference type="EMBL" id="MNAD01000356">
    <property type="protein sequence ID" value="OJT13826.1"/>
    <property type="molecule type" value="Genomic_DNA"/>
</dbReference>
<dbReference type="Pfam" id="PF05192">
    <property type="entry name" value="MutS_III"/>
    <property type="match status" value="1"/>
</dbReference>
<sequence length="613" mass="68208">MLRHKSTSRTSSHIIEDDDEGITERVEDPSDSEDTQPRKKVRWDGNVDTPDEEENEESSSTNVVEKICLAASCQSGRVACAYYDPVRRTVFIFEDTPENQHFDLTKTFLEQTCPDVVLTSSKADDNFMDVCRDHMDGSGGTFQVRPQKDFLPLKGRDRLLSLRLLSELPVMQGSESDQLSELGSTSEPRNAYDFMRRRREIGGDPTLQKWNASVRLANFASVESSPLCLGSIGALLDYLARTRAVAELDDEGVGGLEVLNIELLPLLDVMQINADALFSLQIFEDENHASIHSDKTKEGLSLFGILNNTKTTLGRALMREWFLRPSMSLVVINARHDAVECFTRADNIITATAMHGHIQGTKNVPRIIAAMRSGKAKVSDWQSIVKVQSAFMIDLNQVSLALRNCTARSLIILDEFGKGTLPAGSCSYGSGLFCGVLKHLLESGTFCPKVIATTHFHEIFHNDLLSPHKLPITFLHMQVLLASSETNAGVLGEHTLEGSDDDETTRLAPSDKITYLYKVASGYSLHSHAITCAEIFGVPRRVTARARYASELLARHELCQLLDEAMSDSERHELEEAEEVCRKFLAWDLSGERDGERKPSLRDELAEVLGRCD</sequence>
<keyword evidence="8" id="KW-1185">Reference proteome</keyword>
<dbReference type="InterPro" id="IPR027417">
    <property type="entry name" value="P-loop_NTPase"/>
</dbReference>
<dbReference type="InterPro" id="IPR000432">
    <property type="entry name" value="DNA_mismatch_repair_MutS_C"/>
</dbReference>
<evidence type="ECO:0000256" key="5">
    <source>
        <dbReference type="SAM" id="MobiDB-lite"/>
    </source>
</evidence>
<accession>A0A1M2W1Z0</accession>
<name>A0A1M2W1Z0_TRAPU</name>
<dbReference type="AlphaFoldDB" id="A0A1M2W1Z0"/>
<dbReference type="InterPro" id="IPR045076">
    <property type="entry name" value="MutS"/>
</dbReference>
<evidence type="ECO:0000313" key="8">
    <source>
        <dbReference type="Proteomes" id="UP000184267"/>
    </source>
</evidence>
<dbReference type="InterPro" id="IPR007696">
    <property type="entry name" value="DNA_mismatch_repair_MutS_core"/>
</dbReference>
<dbReference type="GO" id="GO:0030983">
    <property type="term" value="F:mismatched DNA binding"/>
    <property type="evidence" value="ECO:0007669"/>
    <property type="project" value="InterPro"/>
</dbReference>
<comment type="caution">
    <text evidence="7">The sequence shown here is derived from an EMBL/GenBank/DDBJ whole genome shotgun (WGS) entry which is preliminary data.</text>
</comment>
<keyword evidence="2" id="KW-0547">Nucleotide-binding</keyword>
<dbReference type="SUPFAM" id="SSF48334">
    <property type="entry name" value="DNA repair protein MutS, domain III"/>
    <property type="match status" value="1"/>
</dbReference>
<dbReference type="OrthoDB" id="29596at2759"/>
<dbReference type="Gene3D" id="6.10.140.80">
    <property type="match status" value="1"/>
</dbReference>
<dbReference type="GO" id="GO:0005524">
    <property type="term" value="F:ATP binding"/>
    <property type="evidence" value="ECO:0007669"/>
    <property type="project" value="UniProtKB-KW"/>
</dbReference>
<keyword evidence="3" id="KW-0067">ATP-binding</keyword>
<gene>
    <name evidence="7" type="ORF">TRAPUB_9596</name>
</gene>